<evidence type="ECO:0000256" key="1">
    <source>
        <dbReference type="ARBA" id="ARBA00004127"/>
    </source>
</evidence>
<evidence type="ECO:0000256" key="6">
    <source>
        <dbReference type="RuleBase" id="RU000320"/>
    </source>
</evidence>
<dbReference type="EMBL" id="LT838272">
    <property type="protein sequence ID" value="SMB95387.1"/>
    <property type="molecule type" value="Genomic_DNA"/>
</dbReference>
<name>A0A1W1VPU8_9FIRM</name>
<feature type="domain" description="NADH-Ubiquinone oxidoreductase (complex I) chain 5 N-terminal" evidence="9">
    <location>
        <begin position="80"/>
        <end position="124"/>
    </location>
</feature>
<comment type="similarity">
    <text evidence="2">Belongs to the CPA3 antiporters (TC 2.A.63) subunit A family.</text>
</comment>
<evidence type="ECO:0000256" key="4">
    <source>
        <dbReference type="ARBA" id="ARBA00022989"/>
    </source>
</evidence>
<keyword evidence="4 7" id="KW-1133">Transmembrane helix</keyword>
<evidence type="ECO:0000313" key="10">
    <source>
        <dbReference type="EMBL" id="SMB95387.1"/>
    </source>
</evidence>
<dbReference type="NCBIfam" id="TIGR01974">
    <property type="entry name" value="NDH_I_L"/>
    <property type="match status" value="1"/>
</dbReference>
<dbReference type="GO" id="GO:0042773">
    <property type="term" value="P:ATP synthesis coupled electron transport"/>
    <property type="evidence" value="ECO:0007669"/>
    <property type="project" value="InterPro"/>
</dbReference>
<feature type="transmembrane region" description="Helical" evidence="7">
    <location>
        <begin position="123"/>
        <end position="141"/>
    </location>
</feature>
<evidence type="ECO:0000259" key="9">
    <source>
        <dbReference type="Pfam" id="PF00662"/>
    </source>
</evidence>
<dbReference type="Pfam" id="PF00662">
    <property type="entry name" value="Proton_antipo_N"/>
    <property type="match status" value="1"/>
</dbReference>
<feature type="transmembrane region" description="Helical" evidence="7">
    <location>
        <begin position="499"/>
        <end position="520"/>
    </location>
</feature>
<feature type="transmembrane region" description="Helical" evidence="7">
    <location>
        <begin position="284"/>
        <end position="305"/>
    </location>
</feature>
<feature type="transmembrane region" description="Helical" evidence="7">
    <location>
        <begin position="219"/>
        <end position="244"/>
    </location>
</feature>
<evidence type="ECO:0000313" key="11">
    <source>
        <dbReference type="Proteomes" id="UP000192569"/>
    </source>
</evidence>
<dbReference type="InterPro" id="IPR003945">
    <property type="entry name" value="NU5C-like"/>
</dbReference>
<dbReference type="InterPro" id="IPR001750">
    <property type="entry name" value="ND/Mrp_TM"/>
</dbReference>
<proteinExistence type="inferred from homology"/>
<dbReference type="PANTHER" id="PTHR42829">
    <property type="entry name" value="NADH-UBIQUINONE OXIDOREDUCTASE CHAIN 5"/>
    <property type="match status" value="1"/>
</dbReference>
<dbReference type="Proteomes" id="UP000192569">
    <property type="component" value="Chromosome I"/>
</dbReference>
<dbReference type="InterPro" id="IPR018393">
    <property type="entry name" value="NADHpl_OxRdtase_5_subgr"/>
</dbReference>
<evidence type="ECO:0000256" key="2">
    <source>
        <dbReference type="ARBA" id="ARBA00008483"/>
    </source>
</evidence>
<gene>
    <name evidence="10" type="ORF">SAMN00808754_1229</name>
</gene>
<dbReference type="GO" id="GO:0012505">
    <property type="term" value="C:endomembrane system"/>
    <property type="evidence" value="ECO:0007669"/>
    <property type="project" value="UniProtKB-SubCell"/>
</dbReference>
<feature type="transmembrane region" description="Helical" evidence="7">
    <location>
        <begin position="147"/>
        <end position="165"/>
    </location>
</feature>
<evidence type="ECO:0000256" key="5">
    <source>
        <dbReference type="ARBA" id="ARBA00023136"/>
    </source>
</evidence>
<feature type="transmembrane region" description="Helical" evidence="7">
    <location>
        <begin position="177"/>
        <end position="199"/>
    </location>
</feature>
<feature type="transmembrane region" description="Helical" evidence="7">
    <location>
        <begin position="256"/>
        <end position="278"/>
    </location>
</feature>
<comment type="subcellular location">
    <subcellularLocation>
        <location evidence="1">Endomembrane system</location>
        <topology evidence="1">Multi-pass membrane protein</topology>
    </subcellularLocation>
    <subcellularLocation>
        <location evidence="6">Membrane</location>
        <topology evidence="6">Multi-pass membrane protein</topology>
    </subcellularLocation>
</comment>
<feature type="transmembrane region" description="Helical" evidence="7">
    <location>
        <begin position="417"/>
        <end position="441"/>
    </location>
</feature>
<dbReference type="GO" id="GO:0003954">
    <property type="term" value="F:NADH dehydrogenase activity"/>
    <property type="evidence" value="ECO:0007669"/>
    <property type="project" value="TreeGrafter"/>
</dbReference>
<reference evidence="10 11" key="1">
    <citation type="submission" date="2017-04" db="EMBL/GenBank/DDBJ databases">
        <authorList>
            <person name="Afonso C.L."/>
            <person name="Miller P.J."/>
            <person name="Scott M.A."/>
            <person name="Spackman E."/>
            <person name="Goraichik I."/>
            <person name="Dimitrov K.M."/>
            <person name="Suarez D.L."/>
            <person name="Swayne D.E."/>
        </authorList>
    </citation>
    <scope>NUCLEOTIDE SEQUENCE [LARGE SCALE GENOMIC DNA]</scope>
    <source>
        <strain evidence="10 11">ToBE</strain>
    </source>
</reference>
<feature type="transmembrane region" description="Helical" evidence="7">
    <location>
        <begin position="29"/>
        <end position="50"/>
    </location>
</feature>
<evidence type="ECO:0000256" key="7">
    <source>
        <dbReference type="SAM" id="Phobius"/>
    </source>
</evidence>
<dbReference type="STRING" id="698762.SAMN00808754_1229"/>
<feature type="domain" description="NADH:quinone oxidoreductase/Mrp antiporter transmembrane" evidence="8">
    <location>
        <begin position="140"/>
        <end position="428"/>
    </location>
</feature>
<accession>A0A1W1VPU8</accession>
<dbReference type="OrthoDB" id="9807568at2"/>
<dbReference type="PRINTS" id="PR01434">
    <property type="entry name" value="NADHDHGNASE5"/>
</dbReference>
<dbReference type="GO" id="GO:0008137">
    <property type="term" value="F:NADH dehydrogenase (ubiquinone) activity"/>
    <property type="evidence" value="ECO:0007669"/>
    <property type="project" value="InterPro"/>
</dbReference>
<feature type="transmembrane region" description="Helical" evidence="7">
    <location>
        <begin position="6"/>
        <end position="22"/>
    </location>
</feature>
<sequence>MIQYAWLVPLFPALAFPAIVFITRRLKAFSALVGIGAIAASFVLSLGILWETLTSGVTMEKPVEYALSWLALPGAKEWVLKIEAGVLVDPLTAVMLLVVTLVALLVEIYSVGYMHGDPGFSVFFGYLSLFSASMLGLVLANNFFMMFFFWELVGLCSYLLIGFYFHKPEAARASLKAFVVNRVADFGFMLGFFYLFLLFRTFNFRELAEALPHAPHMGLLALAAILIFAGPIGKSAQFPLHVWLPDAMEGPTPVSALIHAATMVAAGVYLLARAFVLFASVPKVSWFVAYVGGFTALFAATIALVQRDIKRILAYSTMSQLGYMIMAMGVGSMTAGMFHLTTHAIFKALLFLGAGSVIHALHEQDIFRMGGLAKDMKVTTVTFLLGALALAGIPPLAGFWSKDEILLAAYSNGYQGLYILGTVVAFLTAFYMFRLIFVAFFGRRRAGLHGHESPKCMTIPLTILAGLTIAAGFVGAPFVPHGFSSWVYFGEPHHLEPNYFIMAVSTLVALLGIYLAWLIYGREVISPEALAQRWRSIYTVLYNKYYIDEAYLWFFRRIVLGLAEAFHWHDRHVVDGIFDGVGDTVRWSGHRLRYLQTGSLPVYALVFFAAVVVFVLWVATPVIGGIR</sequence>
<evidence type="ECO:0000256" key="3">
    <source>
        <dbReference type="ARBA" id="ARBA00022692"/>
    </source>
</evidence>
<dbReference type="NCBIfam" id="NF005141">
    <property type="entry name" value="PRK06590.1"/>
    <property type="match status" value="1"/>
</dbReference>
<dbReference type="GO" id="GO:0015990">
    <property type="term" value="P:electron transport coupled proton transport"/>
    <property type="evidence" value="ECO:0007669"/>
    <property type="project" value="TreeGrafter"/>
</dbReference>
<protein>
    <submittedName>
        <fullName evidence="10">NADH dehydrogenase subunit L</fullName>
    </submittedName>
</protein>
<feature type="transmembrane region" description="Helical" evidence="7">
    <location>
        <begin position="91"/>
        <end position="111"/>
    </location>
</feature>
<feature type="transmembrane region" description="Helical" evidence="7">
    <location>
        <begin position="337"/>
        <end position="358"/>
    </location>
</feature>
<dbReference type="Gene3D" id="1.20.5.2700">
    <property type="match status" value="1"/>
</dbReference>
<feature type="transmembrane region" description="Helical" evidence="7">
    <location>
        <begin position="461"/>
        <end position="479"/>
    </location>
</feature>
<keyword evidence="3 6" id="KW-0812">Transmembrane</keyword>
<feature type="transmembrane region" description="Helical" evidence="7">
    <location>
        <begin position="378"/>
        <end position="397"/>
    </location>
</feature>
<dbReference type="RefSeq" id="WP_084664824.1">
    <property type="nucleotide sequence ID" value="NZ_LT838272.1"/>
</dbReference>
<evidence type="ECO:0000259" key="8">
    <source>
        <dbReference type="Pfam" id="PF00361"/>
    </source>
</evidence>
<dbReference type="PANTHER" id="PTHR42829:SF2">
    <property type="entry name" value="NADH-UBIQUINONE OXIDOREDUCTASE CHAIN 5"/>
    <property type="match status" value="1"/>
</dbReference>
<dbReference type="AlphaFoldDB" id="A0A1W1VPU8"/>
<dbReference type="Pfam" id="PF00361">
    <property type="entry name" value="Proton_antipo_M"/>
    <property type="match status" value="1"/>
</dbReference>
<feature type="transmembrane region" description="Helical" evidence="7">
    <location>
        <begin position="600"/>
        <end position="619"/>
    </location>
</feature>
<dbReference type="PRINTS" id="PR01435">
    <property type="entry name" value="NPOXDRDTASE5"/>
</dbReference>
<feature type="transmembrane region" description="Helical" evidence="7">
    <location>
        <begin position="312"/>
        <end position="331"/>
    </location>
</feature>
<organism evidence="10 11">
    <name type="scientific">Thermanaeromonas toyohensis ToBE</name>
    <dbReference type="NCBI Taxonomy" id="698762"/>
    <lineage>
        <taxon>Bacteria</taxon>
        <taxon>Bacillati</taxon>
        <taxon>Bacillota</taxon>
        <taxon>Clostridia</taxon>
        <taxon>Neomoorellales</taxon>
        <taxon>Neomoorellaceae</taxon>
        <taxon>Thermanaeromonas</taxon>
    </lineage>
</organism>
<keyword evidence="5 7" id="KW-0472">Membrane</keyword>
<dbReference type="InterPro" id="IPR001516">
    <property type="entry name" value="Proton_antipo_N"/>
</dbReference>
<keyword evidence="11" id="KW-1185">Reference proteome</keyword>
<dbReference type="GO" id="GO:0016020">
    <property type="term" value="C:membrane"/>
    <property type="evidence" value="ECO:0007669"/>
    <property type="project" value="UniProtKB-SubCell"/>
</dbReference>